<proteinExistence type="predicted"/>
<name>A0A1M6HVD8_9FLAO</name>
<evidence type="ECO:0000256" key="1">
    <source>
        <dbReference type="SAM" id="SignalP"/>
    </source>
</evidence>
<feature type="chain" id="PRO_5012477684" evidence="1">
    <location>
        <begin position="22"/>
        <end position="107"/>
    </location>
</feature>
<feature type="signal peptide" evidence="1">
    <location>
        <begin position="1"/>
        <end position="21"/>
    </location>
</feature>
<dbReference type="EMBL" id="FQYU01000003">
    <property type="protein sequence ID" value="SHJ26180.1"/>
    <property type="molecule type" value="Genomic_DNA"/>
</dbReference>
<evidence type="ECO:0000313" key="2">
    <source>
        <dbReference type="EMBL" id="SHJ26180.1"/>
    </source>
</evidence>
<organism evidence="2 3">
    <name type="scientific">Pseudozobellia thermophila</name>
    <dbReference type="NCBI Taxonomy" id="192903"/>
    <lineage>
        <taxon>Bacteria</taxon>
        <taxon>Pseudomonadati</taxon>
        <taxon>Bacteroidota</taxon>
        <taxon>Flavobacteriia</taxon>
        <taxon>Flavobacteriales</taxon>
        <taxon>Flavobacteriaceae</taxon>
        <taxon>Pseudozobellia</taxon>
    </lineage>
</organism>
<dbReference type="OrthoDB" id="1376285at2"/>
<keyword evidence="3" id="KW-1185">Reference proteome</keyword>
<accession>A0A1M6HVD8</accession>
<reference evidence="3" key="1">
    <citation type="submission" date="2016-11" db="EMBL/GenBank/DDBJ databases">
        <authorList>
            <person name="Varghese N."/>
            <person name="Submissions S."/>
        </authorList>
    </citation>
    <scope>NUCLEOTIDE SEQUENCE [LARGE SCALE GENOMIC DNA]</scope>
    <source>
        <strain evidence="3">DSM 19858</strain>
    </source>
</reference>
<dbReference type="AlphaFoldDB" id="A0A1M6HVD8"/>
<gene>
    <name evidence="2" type="ORF">SAMN04488513_103200</name>
</gene>
<evidence type="ECO:0000313" key="3">
    <source>
        <dbReference type="Proteomes" id="UP000184543"/>
    </source>
</evidence>
<keyword evidence="1" id="KW-0732">Signal</keyword>
<dbReference type="RefSeq" id="WP_072993410.1">
    <property type="nucleotide sequence ID" value="NZ_FQYU01000003.1"/>
</dbReference>
<protein>
    <submittedName>
        <fullName evidence="2">Uncharacterized protein</fullName>
    </submittedName>
</protein>
<dbReference type="Proteomes" id="UP000184543">
    <property type="component" value="Unassembled WGS sequence"/>
</dbReference>
<sequence length="107" mass="12140">MRKISFVFVAAMLLSFGNVLANDLNPKNLSGQIAEMLRNNSLSSDVVNLRAQVRFTLNNEQEIVVLSVDTEDEDLENFVKAKLNYKKVELDDYEEGKLYTIGVRVAR</sequence>